<dbReference type="SUPFAM" id="SSF48508">
    <property type="entry name" value="Nuclear receptor ligand-binding domain"/>
    <property type="match status" value="1"/>
</dbReference>
<evidence type="ECO:0000256" key="2">
    <source>
        <dbReference type="ARBA" id="ARBA00022771"/>
    </source>
</evidence>
<dbReference type="PANTHER" id="PTHR46011">
    <property type="entry name" value="NUCLEAR HORMONE RECEPTOR FAMILY MEMBER NHR-86-RELATED"/>
    <property type="match status" value="1"/>
</dbReference>
<dbReference type="InterPro" id="IPR013088">
    <property type="entry name" value="Znf_NHR/GATA"/>
</dbReference>
<dbReference type="InterPro" id="IPR035500">
    <property type="entry name" value="NHR-like_dom_sf"/>
</dbReference>
<evidence type="ECO:0000256" key="6">
    <source>
        <dbReference type="ARBA" id="ARBA00023163"/>
    </source>
</evidence>
<feature type="domain" description="Nuclear receptor" evidence="9">
    <location>
        <begin position="2"/>
        <end position="76"/>
    </location>
</feature>
<protein>
    <recommendedName>
        <fullName evidence="13">Nuclear receptor</fullName>
    </recommendedName>
</protein>
<name>A0AAN5CXJ9_9BILA</name>
<feature type="non-terminal residue" evidence="11">
    <location>
        <position position="1"/>
    </location>
</feature>
<dbReference type="Pfam" id="PF00104">
    <property type="entry name" value="Hormone_recep"/>
    <property type="match status" value="1"/>
</dbReference>
<keyword evidence="6" id="KW-0804">Transcription</keyword>
<dbReference type="PANTHER" id="PTHR46011:SF6">
    <property type="entry name" value="HIGH ZINC ACTIVATED NUCLEAR RECEPTOR PROTEIN"/>
    <property type="match status" value="1"/>
</dbReference>
<dbReference type="SMART" id="SM00399">
    <property type="entry name" value="ZnF_C4"/>
    <property type="match status" value="1"/>
</dbReference>
<evidence type="ECO:0000259" key="9">
    <source>
        <dbReference type="PROSITE" id="PS51030"/>
    </source>
</evidence>
<evidence type="ECO:0000313" key="11">
    <source>
        <dbReference type="EMBL" id="GMR51847.1"/>
    </source>
</evidence>
<dbReference type="Gene3D" id="1.10.565.10">
    <property type="entry name" value="Retinoid X Receptor"/>
    <property type="match status" value="1"/>
</dbReference>
<dbReference type="GO" id="GO:0003700">
    <property type="term" value="F:DNA-binding transcription factor activity"/>
    <property type="evidence" value="ECO:0007669"/>
    <property type="project" value="InterPro"/>
</dbReference>
<feature type="domain" description="NR LBD" evidence="10">
    <location>
        <begin position="130"/>
        <end position="356"/>
    </location>
</feature>
<evidence type="ECO:0000256" key="7">
    <source>
        <dbReference type="ARBA" id="ARBA00023170"/>
    </source>
</evidence>
<dbReference type="GO" id="GO:0008270">
    <property type="term" value="F:zinc ion binding"/>
    <property type="evidence" value="ECO:0007669"/>
    <property type="project" value="UniProtKB-KW"/>
</dbReference>
<sequence>QTRKCLVCDASITVVQMGIDVCRACAVFYRRARRSTRKFRCKGSSCEQAGPFSDCRSCRYDRMKALFDQANEEVKVSPRTKPVIRCPSCAPSTSNNETSNSNETTPVLDRLRRGYDVMTRIRKTAELSIRPDHSTVHPSAIYRNEYPNIYSTHGMKIRTKKILVSALFDFASIAFPDFDDLSQDEQWCLIAGNCTRIDVLESVHRSSIIYPDDSTVFTSYTTTKNLDSFEIFLSDCTLNVNADAAKKELKKNMAENVRKVKRNWQRIAPTEDELLVMLSLAFWSISDEAVCRLATASRKEIMKDVHTFYTQKGLTDYATRIGELYCLLAENERITHIVKEDYTLLGLMKNEDEPIS</sequence>
<keyword evidence="4" id="KW-0805">Transcription regulation</keyword>
<keyword evidence="12" id="KW-1185">Reference proteome</keyword>
<gene>
    <name evidence="11" type="ORF">PMAYCL1PPCAC_22042</name>
</gene>
<dbReference type="GO" id="GO:0043565">
    <property type="term" value="F:sequence-specific DNA binding"/>
    <property type="evidence" value="ECO:0007669"/>
    <property type="project" value="InterPro"/>
</dbReference>
<evidence type="ECO:0000256" key="4">
    <source>
        <dbReference type="ARBA" id="ARBA00023015"/>
    </source>
</evidence>
<reference evidence="12" key="1">
    <citation type="submission" date="2022-10" db="EMBL/GenBank/DDBJ databases">
        <title>Genome assembly of Pristionchus species.</title>
        <authorList>
            <person name="Yoshida K."/>
            <person name="Sommer R.J."/>
        </authorList>
    </citation>
    <scope>NUCLEOTIDE SEQUENCE [LARGE SCALE GENOMIC DNA]</scope>
    <source>
        <strain evidence="12">RS5460</strain>
    </source>
</reference>
<keyword evidence="1" id="KW-0479">Metal-binding</keyword>
<keyword evidence="8" id="KW-0539">Nucleus</keyword>
<organism evidence="11 12">
    <name type="scientific">Pristionchus mayeri</name>
    <dbReference type="NCBI Taxonomy" id="1317129"/>
    <lineage>
        <taxon>Eukaryota</taxon>
        <taxon>Metazoa</taxon>
        <taxon>Ecdysozoa</taxon>
        <taxon>Nematoda</taxon>
        <taxon>Chromadorea</taxon>
        <taxon>Rhabditida</taxon>
        <taxon>Rhabditina</taxon>
        <taxon>Diplogasteromorpha</taxon>
        <taxon>Diplogasteroidea</taxon>
        <taxon>Neodiplogasteridae</taxon>
        <taxon>Pristionchus</taxon>
    </lineage>
</organism>
<keyword evidence="5" id="KW-0238">DNA-binding</keyword>
<evidence type="ECO:0000256" key="8">
    <source>
        <dbReference type="ARBA" id="ARBA00023242"/>
    </source>
</evidence>
<dbReference type="InterPro" id="IPR000536">
    <property type="entry name" value="Nucl_hrmn_rcpt_lig-bd"/>
</dbReference>
<comment type="caution">
    <text evidence="11">The sequence shown here is derived from an EMBL/GenBank/DDBJ whole genome shotgun (WGS) entry which is preliminary data.</text>
</comment>
<dbReference type="EMBL" id="BTRK01000005">
    <property type="protein sequence ID" value="GMR51847.1"/>
    <property type="molecule type" value="Genomic_DNA"/>
</dbReference>
<evidence type="ECO:0000256" key="3">
    <source>
        <dbReference type="ARBA" id="ARBA00022833"/>
    </source>
</evidence>
<keyword evidence="7" id="KW-0675">Receptor</keyword>
<dbReference type="InterPro" id="IPR001628">
    <property type="entry name" value="Znf_hrmn_rcpt"/>
</dbReference>
<dbReference type="Gene3D" id="3.30.50.10">
    <property type="entry name" value="Erythroid Transcription Factor GATA-1, subunit A"/>
    <property type="match status" value="1"/>
</dbReference>
<dbReference type="Proteomes" id="UP001328107">
    <property type="component" value="Unassembled WGS sequence"/>
</dbReference>
<dbReference type="PROSITE" id="PS51030">
    <property type="entry name" value="NUCLEAR_REC_DBD_2"/>
    <property type="match status" value="1"/>
</dbReference>
<dbReference type="SUPFAM" id="SSF57716">
    <property type="entry name" value="Glucocorticoid receptor-like (DNA-binding domain)"/>
    <property type="match status" value="1"/>
</dbReference>
<dbReference type="SMART" id="SM00430">
    <property type="entry name" value="HOLI"/>
    <property type="match status" value="1"/>
</dbReference>
<dbReference type="GO" id="GO:0005634">
    <property type="term" value="C:nucleus"/>
    <property type="evidence" value="ECO:0007669"/>
    <property type="project" value="TreeGrafter"/>
</dbReference>
<keyword evidence="2" id="KW-0863">Zinc-finger</keyword>
<dbReference type="AlphaFoldDB" id="A0AAN5CXJ9"/>
<dbReference type="PROSITE" id="PS51843">
    <property type="entry name" value="NR_LBD"/>
    <property type="match status" value="1"/>
</dbReference>
<proteinExistence type="predicted"/>
<accession>A0AAN5CXJ9</accession>
<evidence type="ECO:0000259" key="10">
    <source>
        <dbReference type="PROSITE" id="PS51843"/>
    </source>
</evidence>
<evidence type="ECO:0008006" key="13">
    <source>
        <dbReference type="Google" id="ProtNLM"/>
    </source>
</evidence>
<evidence type="ECO:0000256" key="1">
    <source>
        <dbReference type="ARBA" id="ARBA00022723"/>
    </source>
</evidence>
<evidence type="ECO:0000256" key="5">
    <source>
        <dbReference type="ARBA" id="ARBA00023125"/>
    </source>
</evidence>
<keyword evidence="3" id="KW-0862">Zinc</keyword>
<evidence type="ECO:0000313" key="12">
    <source>
        <dbReference type="Proteomes" id="UP001328107"/>
    </source>
</evidence>